<dbReference type="SMART" id="SM00320">
    <property type="entry name" value="WD40"/>
    <property type="match status" value="4"/>
</dbReference>
<accession>A0AAD5YBB0</accession>
<dbReference type="PANTHER" id="PTHR11871">
    <property type="entry name" value="PROTEIN PHOSPHATASE PP2A REGULATORY SUBUNIT B"/>
    <property type="match status" value="1"/>
</dbReference>
<dbReference type="InterPro" id="IPR036322">
    <property type="entry name" value="WD40_repeat_dom_sf"/>
</dbReference>
<organism evidence="5 6">
    <name type="scientific">Boothiomyces macroporosus</name>
    <dbReference type="NCBI Taxonomy" id="261099"/>
    <lineage>
        <taxon>Eukaryota</taxon>
        <taxon>Fungi</taxon>
        <taxon>Fungi incertae sedis</taxon>
        <taxon>Chytridiomycota</taxon>
        <taxon>Chytridiomycota incertae sedis</taxon>
        <taxon>Chytridiomycetes</taxon>
        <taxon>Rhizophydiales</taxon>
        <taxon>Terramycetaceae</taxon>
        <taxon>Boothiomyces</taxon>
    </lineage>
</organism>
<evidence type="ECO:0000256" key="4">
    <source>
        <dbReference type="RuleBase" id="RU331113"/>
    </source>
</evidence>
<sequence>MLATDRNRKDPDNGWKFSQCFGEKAESNDIVEVQFDHTGDYLATGDYGGRIVLFERNDGKKACEYRFLAEFQSHLGEFDYLKSCDIEERINRIAWLKRSNNAHMLLSTNDKTIKLWKISSKSIRAVAENNLGSGSRPSSVSELKLPKSIHHDTIYISNPKRIYQNAHQYNINAISVNSDGEHFISSDDLRVMLWNMDITQECFSNCCLTLDIVDLKQDIYDDSTDFITCSEMHPISCNMLCYSTARGKLRLLDMRQDNSADDRAKVFENPADSKSFFSDVVASVSDVKFSPDGRHMIARDYMTIKLWDLHMESQPIKTMSIHDHLESKFCDLYDNDVIFDRFGVNFSGDGTQAVTGSYSNFFHAFNMKNDTDTILQADKSMFRPRAIGSKEISPAEQSLLRRKEFFDVEKLDYNRRIFHTSWHPKEDTIALAATNNLFLFHKN</sequence>
<keyword evidence="2 4" id="KW-0853">WD repeat</keyword>
<proteinExistence type="inferred from homology"/>
<dbReference type="InterPro" id="IPR000009">
    <property type="entry name" value="PP2A_PR55"/>
</dbReference>
<dbReference type="Gene3D" id="2.130.10.10">
    <property type="entry name" value="YVTN repeat-like/Quinoprotein amine dehydrogenase"/>
    <property type="match status" value="2"/>
</dbReference>
<dbReference type="Pfam" id="PF00400">
    <property type="entry name" value="WD40"/>
    <property type="match status" value="2"/>
</dbReference>
<evidence type="ECO:0000256" key="1">
    <source>
        <dbReference type="ARBA" id="ARBA00008259"/>
    </source>
</evidence>
<dbReference type="InterPro" id="IPR015943">
    <property type="entry name" value="WD40/YVTN_repeat-like_dom_sf"/>
</dbReference>
<keyword evidence="3 4" id="KW-0677">Repeat</keyword>
<dbReference type="EMBL" id="JADGKB010000002">
    <property type="protein sequence ID" value="KAJ3262320.1"/>
    <property type="molecule type" value="Genomic_DNA"/>
</dbReference>
<keyword evidence="6" id="KW-1185">Reference proteome</keyword>
<evidence type="ECO:0000313" key="5">
    <source>
        <dbReference type="EMBL" id="KAJ3262320.1"/>
    </source>
</evidence>
<dbReference type="SUPFAM" id="SSF50978">
    <property type="entry name" value="WD40 repeat-like"/>
    <property type="match status" value="1"/>
</dbReference>
<dbReference type="AlphaFoldDB" id="A0AAD5YBB0"/>
<dbReference type="PRINTS" id="PR00600">
    <property type="entry name" value="PP2APR55"/>
</dbReference>
<dbReference type="GO" id="GO:0000159">
    <property type="term" value="C:protein phosphatase type 2A complex"/>
    <property type="evidence" value="ECO:0007669"/>
    <property type="project" value="UniProtKB-UniRule"/>
</dbReference>
<name>A0AAD5YBB0_9FUNG</name>
<dbReference type="PIRSF" id="PIRSF037309">
    <property type="entry name" value="PP2A_PR55"/>
    <property type="match status" value="1"/>
</dbReference>
<gene>
    <name evidence="5" type="primary">CDC55_1</name>
    <name evidence="5" type="ORF">HK103_002734</name>
</gene>
<comment type="similarity">
    <text evidence="1 4">Belongs to the phosphatase 2A regulatory subunit B family.</text>
</comment>
<evidence type="ECO:0000256" key="3">
    <source>
        <dbReference type="ARBA" id="ARBA00022737"/>
    </source>
</evidence>
<evidence type="ECO:0000313" key="6">
    <source>
        <dbReference type="Proteomes" id="UP001210925"/>
    </source>
</evidence>
<comment type="caution">
    <text evidence="5">The sequence shown here is derived from an EMBL/GenBank/DDBJ whole genome shotgun (WGS) entry which is preliminary data.</text>
</comment>
<reference evidence="5" key="1">
    <citation type="submission" date="2020-05" db="EMBL/GenBank/DDBJ databases">
        <title>Phylogenomic resolution of chytrid fungi.</title>
        <authorList>
            <person name="Stajich J.E."/>
            <person name="Amses K."/>
            <person name="Simmons R."/>
            <person name="Seto K."/>
            <person name="Myers J."/>
            <person name="Bonds A."/>
            <person name="Quandt C.A."/>
            <person name="Barry K."/>
            <person name="Liu P."/>
            <person name="Grigoriev I."/>
            <person name="Longcore J.E."/>
            <person name="James T.Y."/>
        </authorList>
    </citation>
    <scope>NUCLEOTIDE SEQUENCE</scope>
    <source>
        <strain evidence="5">PLAUS21</strain>
    </source>
</reference>
<dbReference type="Proteomes" id="UP001210925">
    <property type="component" value="Unassembled WGS sequence"/>
</dbReference>
<dbReference type="GO" id="GO:0019888">
    <property type="term" value="F:protein phosphatase regulator activity"/>
    <property type="evidence" value="ECO:0007669"/>
    <property type="project" value="InterPro"/>
</dbReference>
<protein>
    <recommendedName>
        <fullName evidence="4">Protein phosphatase PP2A regulatory subunit B</fullName>
    </recommendedName>
</protein>
<dbReference type="InterPro" id="IPR001680">
    <property type="entry name" value="WD40_rpt"/>
</dbReference>
<evidence type="ECO:0000256" key="2">
    <source>
        <dbReference type="ARBA" id="ARBA00022574"/>
    </source>
</evidence>